<dbReference type="GO" id="GO:0005524">
    <property type="term" value="F:ATP binding"/>
    <property type="evidence" value="ECO:0007669"/>
    <property type="project" value="TreeGrafter"/>
</dbReference>
<dbReference type="EMBL" id="FNAU01000008">
    <property type="protein sequence ID" value="SDE41729.1"/>
    <property type="molecule type" value="Genomic_DNA"/>
</dbReference>
<dbReference type="GO" id="GO:0005829">
    <property type="term" value="C:cytosol"/>
    <property type="evidence" value="ECO:0007669"/>
    <property type="project" value="TreeGrafter"/>
</dbReference>
<dbReference type="Proteomes" id="UP000182744">
    <property type="component" value="Unassembled WGS sequence"/>
</dbReference>
<accession>A0A0K9ET97</accession>
<dbReference type="SUPFAM" id="SSF52540">
    <property type="entry name" value="P-loop containing nucleoside triphosphate hydrolases"/>
    <property type="match status" value="1"/>
</dbReference>
<sequence length="325" mass="33860">MDTVSLTGSHEVTVQEVNRIAELAGIAVKQVAERAGGQEAVLRLEEIAGARVRVKASFHPAYAPYFASGSITLELPAQAEDLLELMLAAGSTRRGLTIGVVGASGGIGVTALACWIASCLPARAALADLDPASAGLLGFLAMENAAGLRWADIPESAGVLVPGRLADALPARGTLRVLSADGRGAVVPTGTVGQRAIDALSQSHDHTVLDLPRLALQPGSTAATWLDWCDHLVVLTVPGVRGVSQAKLALSRLTSRTVTVATRATNKLEAASFAEEIDHPVHLIRPLRGFDADIEHGLALGSRTRSATHRDISRLARTLAEKSAV</sequence>
<dbReference type="GO" id="GO:0051782">
    <property type="term" value="P:negative regulation of cell division"/>
    <property type="evidence" value="ECO:0007669"/>
    <property type="project" value="TreeGrafter"/>
</dbReference>
<reference evidence="2" key="1">
    <citation type="submission" date="2016-10" db="EMBL/GenBank/DDBJ databases">
        <authorList>
            <person name="Varghese N."/>
        </authorList>
    </citation>
    <scope>NUCLEOTIDE SEQUENCE [LARGE SCALE GENOMIC DNA]</scope>
    <source>
        <strain evidence="2">DSM 20639</strain>
    </source>
</reference>
<evidence type="ECO:0000313" key="1">
    <source>
        <dbReference type="EMBL" id="SDE41729.1"/>
    </source>
</evidence>
<keyword evidence="2" id="KW-1185">Reference proteome</keyword>
<dbReference type="STRING" id="1657.ACU20_04085"/>
<dbReference type="Gene3D" id="3.40.50.300">
    <property type="entry name" value="P-loop containing nucleotide triphosphate hydrolases"/>
    <property type="match status" value="1"/>
</dbReference>
<gene>
    <name evidence="1" type="ORF">SAMN05421878_10874</name>
</gene>
<evidence type="ECO:0000313" key="2">
    <source>
        <dbReference type="Proteomes" id="UP000182744"/>
    </source>
</evidence>
<dbReference type="InterPro" id="IPR027417">
    <property type="entry name" value="P-loop_NTPase"/>
</dbReference>
<name>A0A0K9ET97_9ACTO</name>
<proteinExistence type="predicted"/>
<dbReference type="PANTHER" id="PTHR43384:SF11">
    <property type="entry name" value="SEPTUM SITE DETERMINING PROTEIN"/>
    <property type="match status" value="1"/>
</dbReference>
<dbReference type="InterPro" id="IPR050625">
    <property type="entry name" value="ParA/MinD_ATPase"/>
</dbReference>
<dbReference type="GO" id="GO:0016887">
    <property type="term" value="F:ATP hydrolysis activity"/>
    <property type="evidence" value="ECO:0007669"/>
    <property type="project" value="TreeGrafter"/>
</dbReference>
<dbReference type="PANTHER" id="PTHR43384">
    <property type="entry name" value="SEPTUM SITE-DETERMINING PROTEIN MIND HOMOLOG, CHLOROPLASTIC-RELATED"/>
    <property type="match status" value="1"/>
</dbReference>
<protein>
    <submittedName>
        <fullName evidence="1">Uncharacterized protein</fullName>
    </submittedName>
</protein>
<dbReference type="GO" id="GO:0009898">
    <property type="term" value="C:cytoplasmic side of plasma membrane"/>
    <property type="evidence" value="ECO:0007669"/>
    <property type="project" value="TreeGrafter"/>
</dbReference>
<dbReference type="AlphaFoldDB" id="A0A0K9ET97"/>
<dbReference type="PATRIC" id="fig|1657.3.peg.920"/>
<organism evidence="1 2">
    <name type="scientific">Actinobaculum suis</name>
    <dbReference type="NCBI Taxonomy" id="1657"/>
    <lineage>
        <taxon>Bacteria</taxon>
        <taxon>Bacillati</taxon>
        <taxon>Actinomycetota</taxon>
        <taxon>Actinomycetes</taxon>
        <taxon>Actinomycetales</taxon>
        <taxon>Actinomycetaceae</taxon>
        <taxon>Actinobaculum</taxon>
    </lineage>
</organism>